<dbReference type="Proteomes" id="UP000184114">
    <property type="component" value="Unassembled WGS sequence"/>
</dbReference>
<name>A0A1M4SRF0_9FIRM</name>
<dbReference type="Pfam" id="PF01370">
    <property type="entry name" value="Epimerase"/>
    <property type="match status" value="1"/>
</dbReference>
<dbReference type="InterPro" id="IPR051225">
    <property type="entry name" value="NAD(P)_epim/dehydratase"/>
</dbReference>
<dbReference type="EMBL" id="FQTY01000001">
    <property type="protein sequence ID" value="SHE34751.1"/>
    <property type="molecule type" value="Genomic_DNA"/>
</dbReference>
<dbReference type="STRING" id="1123404.SAMN02745784_00453"/>
<feature type="domain" description="NAD-dependent epimerase/dehydratase" evidence="2">
    <location>
        <begin position="4"/>
        <end position="232"/>
    </location>
</feature>
<dbReference type="InterPro" id="IPR001509">
    <property type="entry name" value="Epimerase_deHydtase"/>
</dbReference>
<dbReference type="PANTHER" id="PTHR42687">
    <property type="entry name" value="L-THREONINE 3-DEHYDROGENASE"/>
    <property type="match status" value="1"/>
</dbReference>
<reference evidence="4" key="1">
    <citation type="submission" date="2016-11" db="EMBL/GenBank/DDBJ databases">
        <authorList>
            <person name="Varghese N."/>
            <person name="Submissions S."/>
        </authorList>
    </citation>
    <scope>NUCLEOTIDE SEQUENCE [LARGE SCALE GENOMIC DNA]</scope>
    <source>
        <strain evidence="4">DSM 18095</strain>
    </source>
</reference>
<evidence type="ECO:0000259" key="2">
    <source>
        <dbReference type="Pfam" id="PF01370"/>
    </source>
</evidence>
<dbReference type="Gene3D" id="3.40.50.720">
    <property type="entry name" value="NAD(P)-binding Rossmann-like Domain"/>
    <property type="match status" value="1"/>
</dbReference>
<dbReference type="SUPFAM" id="SSF51735">
    <property type="entry name" value="NAD(P)-binding Rossmann-fold domains"/>
    <property type="match status" value="1"/>
</dbReference>
<dbReference type="GeneID" id="90995142"/>
<dbReference type="RefSeq" id="WP_072972618.1">
    <property type="nucleotide sequence ID" value="NZ_FQTY01000001.1"/>
</dbReference>
<organism evidence="3 4">
    <name type="scientific">Tissierella praeacuta DSM 18095</name>
    <dbReference type="NCBI Taxonomy" id="1123404"/>
    <lineage>
        <taxon>Bacteria</taxon>
        <taxon>Bacillati</taxon>
        <taxon>Bacillota</taxon>
        <taxon>Tissierellia</taxon>
        <taxon>Tissierellales</taxon>
        <taxon>Tissierellaceae</taxon>
        <taxon>Tissierella</taxon>
    </lineage>
</organism>
<dbReference type="InterPro" id="IPR036291">
    <property type="entry name" value="NAD(P)-bd_dom_sf"/>
</dbReference>
<evidence type="ECO:0000313" key="4">
    <source>
        <dbReference type="Proteomes" id="UP000184114"/>
    </source>
</evidence>
<dbReference type="GO" id="GO:0008743">
    <property type="term" value="F:L-threonine 3-dehydrogenase activity"/>
    <property type="evidence" value="ECO:0007669"/>
    <property type="project" value="TreeGrafter"/>
</dbReference>
<accession>A0A1M4SRF0</accession>
<dbReference type="CDD" id="cd05272">
    <property type="entry name" value="TDH_SDR_e"/>
    <property type="match status" value="1"/>
</dbReference>
<keyword evidence="4" id="KW-1185">Reference proteome</keyword>
<evidence type="ECO:0000313" key="3">
    <source>
        <dbReference type="EMBL" id="SHE34751.1"/>
    </source>
</evidence>
<protein>
    <submittedName>
        <fullName evidence="3">L-threonine 3-dehydrogenase</fullName>
    </submittedName>
</protein>
<dbReference type="GO" id="GO:0006567">
    <property type="term" value="P:L-threonine catabolic process"/>
    <property type="evidence" value="ECO:0007669"/>
    <property type="project" value="TreeGrafter"/>
</dbReference>
<evidence type="ECO:0000256" key="1">
    <source>
        <dbReference type="ARBA" id="ARBA00007637"/>
    </source>
</evidence>
<proteinExistence type="inferred from homology"/>
<comment type="similarity">
    <text evidence="1">Belongs to the NAD(P)-dependent epimerase/dehydratase family.</text>
</comment>
<gene>
    <name evidence="3" type="ORF">SAMN02745784_00453</name>
</gene>
<dbReference type="PANTHER" id="PTHR42687:SF1">
    <property type="entry name" value="L-THREONINE 3-DEHYDROGENASE, MITOCHONDRIAL"/>
    <property type="match status" value="1"/>
</dbReference>
<dbReference type="FunFam" id="3.40.50.720:FF:000077">
    <property type="entry name" value="L-threonine 3-dehydrogenase, mitochondrial"/>
    <property type="match status" value="1"/>
</dbReference>
<dbReference type="AlphaFoldDB" id="A0A1M4SRF0"/>
<sequence length="318" mass="35535">MRKILVTGALGQIGSELTTELRRIYGANNVIASGRRVKEGHEKLIESGPFEIVDITKGKEVSEIVKKHNVNTIINLAAILSAVGEKHPEQCWDINMNGLYNILEVAREENCMVYTPSSIAAFGPSTPPDNTPQDTIQRPTTMYGVTKVAGELLCDYYFKRFGVDTRGVRFPGLISYETLPGGGTTDYAVHIYYDALKNKKYTSFIDKGTKMDMMYMPDALDAIVNLMEADSSKLIHRNAFNVTAMSFDPEMLAASIKKVIPEFELDYDVDPVRQAIANSWPNSLDDSAAREEWGWNPKYDLDAMTKDMLEKLKVKLGL</sequence>